<protein>
    <submittedName>
        <fullName evidence="1">Uncharacterized protein</fullName>
    </submittedName>
</protein>
<sequence>MIAVDTQRPDVRRTDSSGYRFIDMIDRFVFRILGPANRGTDADRAKKNPELSEADRVRIAREHGDTITYGEDGKPIFTSGG</sequence>
<name>A0ABP8EJU0_9MICO</name>
<dbReference type="Proteomes" id="UP001501586">
    <property type="component" value="Unassembled WGS sequence"/>
</dbReference>
<evidence type="ECO:0000313" key="1">
    <source>
        <dbReference type="EMBL" id="GAA4284213.1"/>
    </source>
</evidence>
<proteinExistence type="predicted"/>
<accession>A0ABP8EJU0</accession>
<reference evidence="2" key="1">
    <citation type="journal article" date="2019" name="Int. J. Syst. Evol. Microbiol.">
        <title>The Global Catalogue of Microorganisms (GCM) 10K type strain sequencing project: providing services to taxonomists for standard genome sequencing and annotation.</title>
        <authorList>
            <consortium name="The Broad Institute Genomics Platform"/>
            <consortium name="The Broad Institute Genome Sequencing Center for Infectious Disease"/>
            <person name="Wu L."/>
            <person name="Ma J."/>
        </authorList>
    </citation>
    <scope>NUCLEOTIDE SEQUENCE [LARGE SCALE GENOMIC DNA]</scope>
    <source>
        <strain evidence="2">JCM 17458</strain>
    </source>
</reference>
<dbReference type="EMBL" id="BAABAZ010000006">
    <property type="protein sequence ID" value="GAA4284213.1"/>
    <property type="molecule type" value="Genomic_DNA"/>
</dbReference>
<keyword evidence="2" id="KW-1185">Reference proteome</keyword>
<evidence type="ECO:0000313" key="2">
    <source>
        <dbReference type="Proteomes" id="UP001501586"/>
    </source>
</evidence>
<comment type="caution">
    <text evidence="1">The sequence shown here is derived from an EMBL/GenBank/DDBJ whole genome shotgun (WGS) entry which is preliminary data.</text>
</comment>
<organism evidence="1 2">
    <name type="scientific">Brevibacterium daeguense</name>
    <dbReference type="NCBI Taxonomy" id="909936"/>
    <lineage>
        <taxon>Bacteria</taxon>
        <taxon>Bacillati</taxon>
        <taxon>Actinomycetota</taxon>
        <taxon>Actinomycetes</taxon>
        <taxon>Micrococcales</taxon>
        <taxon>Brevibacteriaceae</taxon>
        <taxon>Brevibacterium</taxon>
    </lineage>
</organism>
<gene>
    <name evidence="1" type="ORF">GCM10022261_17440</name>
</gene>